<evidence type="ECO:0000313" key="4">
    <source>
        <dbReference type="Proteomes" id="UP001482620"/>
    </source>
</evidence>
<dbReference type="InterPro" id="IPR018378">
    <property type="entry name" value="C-type_lectin_CS"/>
</dbReference>
<keyword evidence="4" id="KW-1185">Reference proteome</keyword>
<dbReference type="InterPro" id="IPR016186">
    <property type="entry name" value="C-type_lectin-like/link_sf"/>
</dbReference>
<dbReference type="PROSITE" id="PS00615">
    <property type="entry name" value="C_TYPE_LECTIN_1"/>
    <property type="match status" value="1"/>
</dbReference>
<organism evidence="3 4">
    <name type="scientific">Ilyodon furcidens</name>
    <name type="common">goldbreast splitfin</name>
    <dbReference type="NCBI Taxonomy" id="33524"/>
    <lineage>
        <taxon>Eukaryota</taxon>
        <taxon>Metazoa</taxon>
        <taxon>Chordata</taxon>
        <taxon>Craniata</taxon>
        <taxon>Vertebrata</taxon>
        <taxon>Euteleostomi</taxon>
        <taxon>Actinopterygii</taxon>
        <taxon>Neopterygii</taxon>
        <taxon>Teleostei</taxon>
        <taxon>Neoteleostei</taxon>
        <taxon>Acanthomorphata</taxon>
        <taxon>Ovalentaria</taxon>
        <taxon>Atherinomorphae</taxon>
        <taxon>Cyprinodontiformes</taxon>
        <taxon>Goodeidae</taxon>
        <taxon>Ilyodon</taxon>
    </lineage>
</organism>
<sequence length="325" mass="36552">MDETFFVILLVPGFCATTTTTTTTTTITYYLVNSTRSWYDAQAYCKDSYTTLSQTADALSSTWWELGYTKAWIGLMSETSPWYQLDGGIASYFNWSSGQPDNILTELCVTMTQAGDWYNRNCGDLRPSVCFNGNHFIIEDEMSWTDALINCETQHSILVQIANNTVNNEIRKLLSKSTEVWIGLYTAAVWVWSDTGEQLSFPNWKEGKVSNLTESNLCAALWFDDGTLTQESCNALNPFLCTHITEDQLISDISGQQSQKTVVKLKLQTTADLEDPRIRADLKQQLRARLANQGVTDIKLAWKKLSGPAGNLQHSTPHTSYSIDY</sequence>
<reference evidence="3 4" key="1">
    <citation type="submission" date="2021-06" db="EMBL/GenBank/DDBJ databases">
        <authorList>
            <person name="Palmer J.M."/>
        </authorList>
    </citation>
    <scope>NUCLEOTIDE SEQUENCE [LARGE SCALE GENOMIC DNA]</scope>
    <source>
        <strain evidence="4">if_2019</strain>
        <tissue evidence="3">Muscle</tissue>
    </source>
</reference>
<evidence type="ECO:0000259" key="2">
    <source>
        <dbReference type="PROSITE" id="PS50041"/>
    </source>
</evidence>
<evidence type="ECO:0000313" key="3">
    <source>
        <dbReference type="EMBL" id="MEQ2256199.1"/>
    </source>
</evidence>
<dbReference type="SUPFAM" id="SSF56436">
    <property type="entry name" value="C-type lectin-like"/>
    <property type="match status" value="2"/>
</dbReference>
<dbReference type="PANTHER" id="PTHR45784:SF3">
    <property type="entry name" value="C-TYPE LECTIN DOMAIN FAMILY 4 MEMBER K-LIKE-RELATED"/>
    <property type="match status" value="1"/>
</dbReference>
<proteinExistence type="predicted"/>
<dbReference type="InterPro" id="IPR016187">
    <property type="entry name" value="CTDL_fold"/>
</dbReference>
<gene>
    <name evidence="3" type="ORF">ILYODFUR_021935</name>
</gene>
<comment type="caution">
    <text evidence="3">The sequence shown here is derived from an EMBL/GenBank/DDBJ whole genome shotgun (WGS) entry which is preliminary data.</text>
</comment>
<dbReference type="Gene3D" id="3.10.100.10">
    <property type="entry name" value="Mannose-Binding Protein A, subunit A"/>
    <property type="match status" value="2"/>
</dbReference>
<dbReference type="PANTHER" id="PTHR45784">
    <property type="entry name" value="C-TYPE LECTIN DOMAIN FAMILY 20 MEMBER A-RELATED"/>
    <property type="match status" value="1"/>
</dbReference>
<accession>A0ABV0VGM2</accession>
<evidence type="ECO:0000256" key="1">
    <source>
        <dbReference type="ARBA" id="ARBA00023157"/>
    </source>
</evidence>
<dbReference type="Proteomes" id="UP001482620">
    <property type="component" value="Unassembled WGS sequence"/>
</dbReference>
<dbReference type="Pfam" id="PF00059">
    <property type="entry name" value="Lectin_C"/>
    <property type="match status" value="2"/>
</dbReference>
<protein>
    <recommendedName>
        <fullName evidence="2">C-type lectin domain-containing protein</fullName>
    </recommendedName>
</protein>
<keyword evidence="1" id="KW-1015">Disulfide bond</keyword>
<dbReference type="PROSITE" id="PS50041">
    <property type="entry name" value="C_TYPE_LECTIN_2"/>
    <property type="match status" value="2"/>
</dbReference>
<dbReference type="InterPro" id="IPR001304">
    <property type="entry name" value="C-type_lectin-like"/>
</dbReference>
<dbReference type="SMART" id="SM00034">
    <property type="entry name" value="CLECT"/>
    <property type="match status" value="2"/>
</dbReference>
<feature type="domain" description="C-type lectin" evidence="2">
    <location>
        <begin position="131"/>
        <end position="242"/>
    </location>
</feature>
<dbReference type="CDD" id="cd00037">
    <property type="entry name" value="CLECT"/>
    <property type="match status" value="1"/>
</dbReference>
<feature type="domain" description="C-type lectin" evidence="2">
    <location>
        <begin position="29"/>
        <end position="131"/>
    </location>
</feature>
<dbReference type="EMBL" id="JAHRIQ010106650">
    <property type="protein sequence ID" value="MEQ2256199.1"/>
    <property type="molecule type" value="Genomic_DNA"/>
</dbReference>
<name>A0ABV0VGM2_9TELE</name>